<keyword evidence="3 5" id="KW-1133">Transmembrane helix</keyword>
<evidence type="ECO:0000313" key="7">
    <source>
        <dbReference type="EMBL" id="GAF86061.1"/>
    </source>
</evidence>
<dbReference type="InterPro" id="IPR011527">
    <property type="entry name" value="ABC1_TM_dom"/>
</dbReference>
<dbReference type="Pfam" id="PF00005">
    <property type="entry name" value="ABC_tran"/>
    <property type="match status" value="1"/>
</dbReference>
<comment type="caution">
    <text evidence="7">The sequence shown here is derived from an EMBL/GenBank/DDBJ whole genome shotgun (WGS) entry which is preliminary data.</text>
</comment>
<evidence type="ECO:0000256" key="1">
    <source>
        <dbReference type="ARBA" id="ARBA00004141"/>
    </source>
</evidence>
<evidence type="ECO:0000256" key="4">
    <source>
        <dbReference type="ARBA" id="ARBA00023136"/>
    </source>
</evidence>
<dbReference type="AlphaFoldDB" id="X0TFI4"/>
<feature type="non-terminal residue" evidence="7">
    <location>
        <position position="1"/>
    </location>
</feature>
<dbReference type="PANTHER" id="PTHR24221:SF654">
    <property type="entry name" value="ATP-BINDING CASSETTE SUB-FAMILY B MEMBER 6"/>
    <property type="match status" value="1"/>
</dbReference>
<dbReference type="PROSITE" id="PS50929">
    <property type="entry name" value="ABC_TM1F"/>
    <property type="match status" value="1"/>
</dbReference>
<accession>X0TFI4</accession>
<dbReference type="GO" id="GO:0140359">
    <property type="term" value="F:ABC-type transporter activity"/>
    <property type="evidence" value="ECO:0007669"/>
    <property type="project" value="InterPro"/>
</dbReference>
<evidence type="ECO:0000256" key="2">
    <source>
        <dbReference type="ARBA" id="ARBA00022692"/>
    </source>
</evidence>
<reference evidence="7" key="1">
    <citation type="journal article" date="2014" name="Front. Microbiol.">
        <title>High frequency of phylogenetically diverse reductive dehalogenase-homologous genes in deep subseafloor sedimentary metagenomes.</title>
        <authorList>
            <person name="Kawai M."/>
            <person name="Futagami T."/>
            <person name="Toyoda A."/>
            <person name="Takaki Y."/>
            <person name="Nishi S."/>
            <person name="Hori S."/>
            <person name="Arai W."/>
            <person name="Tsubouchi T."/>
            <person name="Morono Y."/>
            <person name="Uchiyama I."/>
            <person name="Ito T."/>
            <person name="Fujiyama A."/>
            <person name="Inagaki F."/>
            <person name="Takami H."/>
        </authorList>
    </citation>
    <scope>NUCLEOTIDE SEQUENCE</scope>
    <source>
        <strain evidence="7">Expedition CK06-06</strain>
    </source>
</reference>
<dbReference type="GO" id="GO:0016887">
    <property type="term" value="F:ATP hydrolysis activity"/>
    <property type="evidence" value="ECO:0007669"/>
    <property type="project" value="InterPro"/>
</dbReference>
<evidence type="ECO:0000259" key="6">
    <source>
        <dbReference type="PROSITE" id="PS50929"/>
    </source>
</evidence>
<protein>
    <recommendedName>
        <fullName evidence="6">ABC transmembrane type-1 domain-containing protein</fullName>
    </recommendedName>
</protein>
<sequence length="275" mass="30793">SVIPILLVATIIFRKIARKTSKSFTRIQGAINATIAESVDGIHVCKSLGIETESLEEFKKLNQKHCSAGFRRTTSMFMFFPVVNVIFGFATLAILIFGGQSVIRDLGFISAGELYIFLSLLEYFFFPVTQFVNIYAQIHAGFASFERIVEVLDSTPEIQDLGNIDIQNMDGKIEFRNVDFGYVSDNPVLMNFSLTINPGEKFAIVGHTGAGKTSIISLIARFYEFQSGKILIDGEDIRNIKLKSYRKHLGIVLQTPKLFYGTIKENITYGRRDAS</sequence>
<proteinExistence type="predicted"/>
<dbReference type="GO" id="GO:0034040">
    <property type="term" value="F:ATPase-coupled lipid transmembrane transporter activity"/>
    <property type="evidence" value="ECO:0007669"/>
    <property type="project" value="TreeGrafter"/>
</dbReference>
<feature type="non-terminal residue" evidence="7">
    <location>
        <position position="275"/>
    </location>
</feature>
<dbReference type="SUPFAM" id="SSF52540">
    <property type="entry name" value="P-loop containing nucleoside triphosphate hydrolases"/>
    <property type="match status" value="1"/>
</dbReference>
<dbReference type="Gene3D" id="1.20.1560.10">
    <property type="entry name" value="ABC transporter type 1, transmembrane domain"/>
    <property type="match status" value="1"/>
</dbReference>
<feature type="domain" description="ABC transmembrane type-1" evidence="6">
    <location>
        <begin position="1"/>
        <end position="140"/>
    </location>
</feature>
<dbReference type="InterPro" id="IPR027417">
    <property type="entry name" value="P-loop_NTPase"/>
</dbReference>
<evidence type="ECO:0000256" key="3">
    <source>
        <dbReference type="ARBA" id="ARBA00022989"/>
    </source>
</evidence>
<name>X0TFI4_9ZZZZ</name>
<feature type="transmembrane region" description="Helical" evidence="5">
    <location>
        <begin position="106"/>
        <end position="126"/>
    </location>
</feature>
<evidence type="ECO:0000256" key="5">
    <source>
        <dbReference type="SAM" id="Phobius"/>
    </source>
</evidence>
<keyword evidence="2 5" id="KW-0812">Transmembrane</keyword>
<dbReference type="SUPFAM" id="SSF90123">
    <property type="entry name" value="ABC transporter transmembrane region"/>
    <property type="match status" value="1"/>
</dbReference>
<dbReference type="InterPro" id="IPR003439">
    <property type="entry name" value="ABC_transporter-like_ATP-bd"/>
</dbReference>
<comment type="subcellular location">
    <subcellularLocation>
        <location evidence="1">Membrane</location>
        <topology evidence="1">Multi-pass membrane protein</topology>
    </subcellularLocation>
</comment>
<dbReference type="GO" id="GO:0005524">
    <property type="term" value="F:ATP binding"/>
    <property type="evidence" value="ECO:0007669"/>
    <property type="project" value="InterPro"/>
</dbReference>
<dbReference type="Gene3D" id="3.40.50.300">
    <property type="entry name" value="P-loop containing nucleotide triphosphate hydrolases"/>
    <property type="match status" value="1"/>
</dbReference>
<dbReference type="PANTHER" id="PTHR24221">
    <property type="entry name" value="ATP-BINDING CASSETTE SUB-FAMILY B"/>
    <property type="match status" value="1"/>
</dbReference>
<dbReference type="Pfam" id="PF00664">
    <property type="entry name" value="ABC_membrane"/>
    <property type="match status" value="1"/>
</dbReference>
<dbReference type="InterPro" id="IPR039421">
    <property type="entry name" value="Type_1_exporter"/>
</dbReference>
<dbReference type="GO" id="GO:0016020">
    <property type="term" value="C:membrane"/>
    <property type="evidence" value="ECO:0007669"/>
    <property type="project" value="UniProtKB-SubCell"/>
</dbReference>
<dbReference type="InterPro" id="IPR036640">
    <property type="entry name" value="ABC1_TM_sf"/>
</dbReference>
<dbReference type="EMBL" id="BARS01018856">
    <property type="protein sequence ID" value="GAF86061.1"/>
    <property type="molecule type" value="Genomic_DNA"/>
</dbReference>
<organism evidence="7">
    <name type="scientific">marine sediment metagenome</name>
    <dbReference type="NCBI Taxonomy" id="412755"/>
    <lineage>
        <taxon>unclassified sequences</taxon>
        <taxon>metagenomes</taxon>
        <taxon>ecological metagenomes</taxon>
    </lineage>
</organism>
<gene>
    <name evidence="7" type="ORF">S01H1_30625</name>
</gene>
<keyword evidence="4 5" id="KW-0472">Membrane</keyword>
<feature type="transmembrane region" description="Helical" evidence="5">
    <location>
        <begin position="77"/>
        <end position="99"/>
    </location>
</feature>